<keyword evidence="2" id="KW-1185">Reference proteome</keyword>
<evidence type="ECO:0000313" key="1">
    <source>
        <dbReference type="EMBL" id="SDG49820.1"/>
    </source>
</evidence>
<dbReference type="RefSeq" id="WP_091236323.1">
    <property type="nucleotide sequence ID" value="NZ_FNBG01000049.1"/>
</dbReference>
<proteinExistence type="predicted"/>
<gene>
    <name evidence="1" type="ORF">SAMN04488542_14922</name>
</gene>
<dbReference type="AlphaFoldDB" id="A0A1G7USW3"/>
<dbReference type="OrthoDB" id="9255658at2"/>
<sequence>MKVITLCGSTKFKREFEQANRYLTLKGKIVISLAFFEQSEGIEITKEQAELFGEIHFRKIDMSDEIFVIDVDGYIGSSTRKEIEYAIENGKIVKFYSKSELVKQDKTNELILK</sequence>
<evidence type="ECO:0000313" key="2">
    <source>
        <dbReference type="Proteomes" id="UP000198972"/>
    </source>
</evidence>
<dbReference type="EMBL" id="FNBG01000049">
    <property type="protein sequence ID" value="SDG49820.1"/>
    <property type="molecule type" value="Genomic_DNA"/>
</dbReference>
<protein>
    <submittedName>
        <fullName evidence="1">Uncharacterized protein</fullName>
    </submittedName>
</protein>
<dbReference type="STRING" id="670482.SAMN04488542_14922"/>
<reference evidence="1 2" key="1">
    <citation type="submission" date="2016-10" db="EMBL/GenBank/DDBJ databases">
        <authorList>
            <person name="de Groot N.N."/>
        </authorList>
    </citation>
    <scope>NUCLEOTIDE SEQUENCE [LARGE SCALE GENOMIC DNA]</scope>
    <source>
        <strain evidence="1 2">DSM 28129</strain>
    </source>
</reference>
<organism evidence="1 2">
    <name type="scientific">Fontibacillus panacisegetis</name>
    <dbReference type="NCBI Taxonomy" id="670482"/>
    <lineage>
        <taxon>Bacteria</taxon>
        <taxon>Bacillati</taxon>
        <taxon>Bacillota</taxon>
        <taxon>Bacilli</taxon>
        <taxon>Bacillales</taxon>
        <taxon>Paenibacillaceae</taxon>
        <taxon>Fontibacillus</taxon>
    </lineage>
</organism>
<accession>A0A1G7USW3</accession>
<name>A0A1G7USW3_9BACL</name>
<dbReference type="Proteomes" id="UP000198972">
    <property type="component" value="Unassembled WGS sequence"/>
</dbReference>